<evidence type="ECO:0000256" key="4">
    <source>
        <dbReference type="ARBA" id="ARBA00022777"/>
    </source>
</evidence>
<dbReference type="Pfam" id="PF12796">
    <property type="entry name" value="Ank_2"/>
    <property type="match status" value="2"/>
</dbReference>
<dbReference type="RefSeq" id="XP_044556399.1">
    <property type="nucleotide sequence ID" value="XM_044713915.1"/>
</dbReference>
<keyword evidence="5 7" id="KW-0067">ATP-binding</keyword>
<dbReference type="VEuPathDB" id="AmoebaDB:NfTy_081050"/>
<feature type="region of interest" description="Disordered" evidence="8">
    <location>
        <begin position="868"/>
        <end position="929"/>
    </location>
</feature>
<keyword evidence="6" id="KW-0040">ANK repeat</keyword>
<dbReference type="SUPFAM" id="SSF48403">
    <property type="entry name" value="Ankyrin repeat"/>
    <property type="match status" value="1"/>
</dbReference>
<dbReference type="PROSITE" id="PS50088">
    <property type="entry name" value="ANK_REPEAT"/>
    <property type="match status" value="3"/>
</dbReference>
<keyword evidence="3 7" id="KW-0547">Nucleotide-binding</keyword>
<feature type="repeat" description="ANK" evidence="6">
    <location>
        <begin position="61"/>
        <end position="89"/>
    </location>
</feature>
<sequence length="1019" mass="116516">MMNFSSPFIDSSPTRGSGSRDFDIFDAIERRDLQLVDKFLNIGKNKIEDVYNNSSKMMSLEGYTPLALACQLGAVEIVEYLLKKGANPNKFIRQMTDCFYVIHVACKGGNIDVITLLEKYNVKMEVKTTFDEETPLYTAVKERQYEVVKHLLEMGMRDNYTNRNGRCIHTCCEMIGKSSKNPKAELQINTENKILSLLLRYHSTNYMDDYANAKTKEPKADSSNKELQRKLLAERSPLLILTQLDAPSESIELLIEKNADVNYAHPDTLMTPLHYACLNNNEKVVKTLLLHGANKFVISTSNHLPGDLTRSKNIVEMLNKFSRFDTIVENAKRIEKLRIIDDILHQRSIPEDKVEAFSQALEYMKQFKIDKFEQEMLNSATELRTFFTNYLVEAAENENKDAIRFLIKRYDVDINQLTVKGVKSVESIEFARQCYLEKKEKNLAIIYNGQTYSFKYTSSTSEFELRNFINQKIIKNRIVTMREIRFEYTLNSKVLWATTSELFRQMMSDAYKSGEDIFRVTLEYKMEDWTEIRELGRGQFGCVMLCLDHNDKTLFALKVIDCSKIKRELDVYKKDKVKHENIVQYFDYKSGNGKYYIKIQYLPGGNLFELVNHLEVAHNRHLTMHRLALYTRQLISAVDYLHKNHIYHCDIKPHNILIETTDCIKLADFGEANPEGTTLNHEFGTIIYLPPEVIKASHVTIDYSIDIWSIGVTVLQLCLGGKNPYELIPNFLETYQQSANKQITLQKLIVQYGYQLVEYLPSSCDSSLKTFLKKCLKNKGRPTAEALLSHPFLKKYYYTDSQNIGFDFSQETGFLLQYLNERQHGAKKEEQNAPQLIENQSSVTLSSNHVTRRGSSIIAFSKQHTSLDENHNYSPFTPPKMNQKLNTTSTPPSGGRHHTSAATSSTSTSVHNTNKLHSSSTHTATMNVSPSLSPMIGTYHDNSIMINGMNNIGDTSSGMGINIGASSPNLNGTPTSAHSDNFYTKSPLIESGAEDEQMRLLDDIFENIMKKNNILDEIL</sequence>
<keyword evidence="2" id="KW-0808">Transferase</keyword>
<dbReference type="PROSITE" id="PS50011">
    <property type="entry name" value="PROTEIN_KINASE_DOM"/>
    <property type="match status" value="1"/>
</dbReference>
<dbReference type="InterPro" id="IPR036770">
    <property type="entry name" value="Ankyrin_rpt-contain_sf"/>
</dbReference>
<dbReference type="VEuPathDB" id="AmoebaDB:FDP41_009906"/>
<accession>A0A6A5AT70</accession>
<evidence type="ECO:0000256" key="7">
    <source>
        <dbReference type="PROSITE-ProRule" id="PRU10141"/>
    </source>
</evidence>
<feature type="repeat" description="ANK" evidence="6">
    <location>
        <begin position="268"/>
        <end position="300"/>
    </location>
</feature>
<dbReference type="EMBL" id="VFQX01000074">
    <property type="protein sequence ID" value="KAF0971683.1"/>
    <property type="molecule type" value="Genomic_DNA"/>
</dbReference>
<keyword evidence="1" id="KW-0723">Serine/threonine-protein kinase</keyword>
<evidence type="ECO:0000256" key="6">
    <source>
        <dbReference type="PROSITE-ProRule" id="PRU00023"/>
    </source>
</evidence>
<dbReference type="Proteomes" id="UP000444721">
    <property type="component" value="Unassembled WGS sequence"/>
</dbReference>
<evidence type="ECO:0000256" key="3">
    <source>
        <dbReference type="ARBA" id="ARBA00022741"/>
    </source>
</evidence>
<organism evidence="10 11">
    <name type="scientific">Naegleria fowleri</name>
    <name type="common">Brain eating amoeba</name>
    <dbReference type="NCBI Taxonomy" id="5763"/>
    <lineage>
        <taxon>Eukaryota</taxon>
        <taxon>Discoba</taxon>
        <taxon>Heterolobosea</taxon>
        <taxon>Tetramitia</taxon>
        <taxon>Eutetramitia</taxon>
        <taxon>Vahlkampfiidae</taxon>
        <taxon>Naegleria</taxon>
    </lineage>
</organism>
<gene>
    <name evidence="10" type="ORF">FDP41_009906</name>
</gene>
<dbReference type="Gene3D" id="3.30.200.20">
    <property type="entry name" value="Phosphorylase Kinase, domain 1"/>
    <property type="match status" value="1"/>
</dbReference>
<keyword evidence="11" id="KW-1185">Reference proteome</keyword>
<dbReference type="Gene3D" id="1.25.40.20">
    <property type="entry name" value="Ankyrin repeat-containing domain"/>
    <property type="match status" value="2"/>
</dbReference>
<dbReference type="SUPFAM" id="SSF56112">
    <property type="entry name" value="Protein kinase-like (PK-like)"/>
    <property type="match status" value="1"/>
</dbReference>
<dbReference type="InterPro" id="IPR017441">
    <property type="entry name" value="Protein_kinase_ATP_BS"/>
</dbReference>
<dbReference type="SMART" id="SM00248">
    <property type="entry name" value="ANK"/>
    <property type="match status" value="6"/>
</dbReference>
<dbReference type="PROSITE" id="PS00107">
    <property type="entry name" value="PROTEIN_KINASE_ATP"/>
    <property type="match status" value="1"/>
</dbReference>
<dbReference type="SMART" id="SM00220">
    <property type="entry name" value="S_TKc"/>
    <property type="match status" value="1"/>
</dbReference>
<dbReference type="GO" id="GO:0005524">
    <property type="term" value="F:ATP binding"/>
    <property type="evidence" value="ECO:0007669"/>
    <property type="project" value="UniProtKB-UniRule"/>
</dbReference>
<dbReference type="Gene3D" id="1.10.510.10">
    <property type="entry name" value="Transferase(Phosphotransferase) domain 1"/>
    <property type="match status" value="1"/>
</dbReference>
<dbReference type="PANTHER" id="PTHR11584:SF369">
    <property type="entry name" value="MITOGEN-ACTIVATED PROTEIN KINASE KINASE KINASE 19-RELATED"/>
    <property type="match status" value="1"/>
</dbReference>
<name>A0A6A5AT70_NAEFO</name>
<dbReference type="OMA" id="CLDHNDK"/>
<evidence type="ECO:0000256" key="1">
    <source>
        <dbReference type="ARBA" id="ARBA00022527"/>
    </source>
</evidence>
<dbReference type="AlphaFoldDB" id="A0A6A5AT70"/>
<feature type="repeat" description="ANK" evidence="6">
    <location>
        <begin position="131"/>
        <end position="163"/>
    </location>
</feature>
<feature type="domain" description="Protein kinase" evidence="9">
    <location>
        <begin position="529"/>
        <end position="793"/>
    </location>
</feature>
<feature type="compositionally biased region" description="Polar residues" evidence="8">
    <location>
        <begin position="910"/>
        <end position="929"/>
    </location>
</feature>
<evidence type="ECO:0000313" key="11">
    <source>
        <dbReference type="Proteomes" id="UP000444721"/>
    </source>
</evidence>
<feature type="binding site" evidence="7">
    <location>
        <position position="558"/>
    </location>
    <ligand>
        <name>ATP</name>
        <dbReference type="ChEBI" id="CHEBI:30616"/>
    </ligand>
</feature>
<proteinExistence type="predicted"/>
<evidence type="ECO:0000256" key="8">
    <source>
        <dbReference type="SAM" id="MobiDB-lite"/>
    </source>
</evidence>
<dbReference type="PROSITE" id="PS00108">
    <property type="entry name" value="PROTEIN_KINASE_ST"/>
    <property type="match status" value="1"/>
</dbReference>
<dbReference type="InterPro" id="IPR002110">
    <property type="entry name" value="Ankyrin_rpt"/>
</dbReference>
<dbReference type="OrthoDB" id="541276at2759"/>
<feature type="compositionally biased region" description="Polar residues" evidence="8">
    <location>
        <begin position="883"/>
        <end position="892"/>
    </location>
</feature>
<dbReference type="PANTHER" id="PTHR11584">
    <property type="entry name" value="SERINE/THREONINE PROTEIN KINASE"/>
    <property type="match status" value="1"/>
</dbReference>
<dbReference type="PROSITE" id="PS50297">
    <property type="entry name" value="ANK_REP_REGION"/>
    <property type="match status" value="3"/>
</dbReference>
<reference evidence="10 11" key="1">
    <citation type="journal article" date="2019" name="Sci. Rep.">
        <title>Nanopore sequencing improves the draft genome of the human pathogenic amoeba Naegleria fowleri.</title>
        <authorList>
            <person name="Liechti N."/>
            <person name="Schurch N."/>
            <person name="Bruggmann R."/>
            <person name="Wittwer M."/>
        </authorList>
    </citation>
    <scope>NUCLEOTIDE SEQUENCE [LARGE SCALE GENOMIC DNA]</scope>
    <source>
        <strain evidence="10 11">ATCC 30894</strain>
    </source>
</reference>
<dbReference type="Pfam" id="PF00069">
    <property type="entry name" value="Pkinase"/>
    <property type="match status" value="1"/>
</dbReference>
<evidence type="ECO:0000313" key="10">
    <source>
        <dbReference type="EMBL" id="KAF0971683.1"/>
    </source>
</evidence>
<dbReference type="GeneID" id="68117121"/>
<feature type="compositionally biased region" description="Low complexity" evidence="8">
    <location>
        <begin position="900"/>
        <end position="909"/>
    </location>
</feature>
<dbReference type="GO" id="GO:0004674">
    <property type="term" value="F:protein serine/threonine kinase activity"/>
    <property type="evidence" value="ECO:0007669"/>
    <property type="project" value="UniProtKB-KW"/>
</dbReference>
<evidence type="ECO:0000259" key="9">
    <source>
        <dbReference type="PROSITE" id="PS50011"/>
    </source>
</evidence>
<dbReference type="InterPro" id="IPR000719">
    <property type="entry name" value="Prot_kinase_dom"/>
</dbReference>
<comment type="caution">
    <text evidence="10">The sequence shown here is derived from an EMBL/GenBank/DDBJ whole genome shotgun (WGS) entry which is preliminary data.</text>
</comment>
<protein>
    <recommendedName>
        <fullName evidence="9">Protein kinase domain-containing protein</fullName>
    </recommendedName>
</protein>
<keyword evidence="4" id="KW-0418">Kinase</keyword>
<dbReference type="Pfam" id="PF00023">
    <property type="entry name" value="Ank"/>
    <property type="match status" value="1"/>
</dbReference>
<dbReference type="InterPro" id="IPR008271">
    <property type="entry name" value="Ser/Thr_kinase_AS"/>
</dbReference>
<dbReference type="InterPro" id="IPR011009">
    <property type="entry name" value="Kinase-like_dom_sf"/>
</dbReference>
<evidence type="ECO:0000256" key="2">
    <source>
        <dbReference type="ARBA" id="ARBA00022679"/>
    </source>
</evidence>
<dbReference type="VEuPathDB" id="AmoebaDB:NF0104190"/>
<evidence type="ECO:0000256" key="5">
    <source>
        <dbReference type="ARBA" id="ARBA00022840"/>
    </source>
</evidence>